<evidence type="ECO:0000256" key="5">
    <source>
        <dbReference type="ARBA" id="ARBA00037918"/>
    </source>
</evidence>
<dbReference type="eggNOG" id="COG0371">
    <property type="taxonomic scope" value="Bacteria"/>
</dbReference>
<protein>
    <recommendedName>
        <fullName evidence="7">Glycerol dehydrogenase</fullName>
        <ecNumber evidence="6">1.1.1.6</ecNumber>
    </recommendedName>
</protein>
<dbReference type="Gene3D" id="3.40.50.1970">
    <property type="match status" value="1"/>
</dbReference>
<dbReference type="InterPro" id="IPR016205">
    <property type="entry name" value="Glycerol_DH"/>
</dbReference>
<dbReference type="GO" id="GO:0046872">
    <property type="term" value="F:metal ion binding"/>
    <property type="evidence" value="ECO:0007669"/>
    <property type="project" value="UniProtKB-KW"/>
</dbReference>
<keyword evidence="4 11" id="KW-0520">NAD</keyword>
<evidence type="ECO:0000313" key="13">
    <source>
        <dbReference type="EMBL" id="ADK84169.1"/>
    </source>
</evidence>
<evidence type="ECO:0000256" key="10">
    <source>
        <dbReference type="PIRSR" id="PIRSR000112-2"/>
    </source>
</evidence>
<feature type="binding site" evidence="9">
    <location>
        <position position="256"/>
    </location>
    <ligand>
        <name>glycerol</name>
        <dbReference type="ChEBI" id="CHEBI:17754"/>
    </ligand>
</feature>
<dbReference type="AlphaFoldDB" id="E1QF33"/>
<organism evidence="13 14">
    <name type="scientific">Desulfarculus baarsii (strain ATCC 33931 / DSM 2075 / LMG 7858 / VKM B-1802 / 2st14)</name>
    <dbReference type="NCBI Taxonomy" id="644282"/>
    <lineage>
        <taxon>Bacteria</taxon>
        <taxon>Pseudomonadati</taxon>
        <taxon>Thermodesulfobacteriota</taxon>
        <taxon>Desulfarculia</taxon>
        <taxon>Desulfarculales</taxon>
        <taxon>Desulfarculaceae</taxon>
        <taxon>Desulfarculus</taxon>
    </lineage>
</organism>
<dbReference type="GO" id="GO:0008888">
    <property type="term" value="F:glycerol dehydrogenase (NAD+) activity"/>
    <property type="evidence" value="ECO:0007669"/>
    <property type="project" value="UniProtKB-EC"/>
</dbReference>
<keyword evidence="9" id="KW-0862">Zinc</keyword>
<keyword evidence="3" id="KW-0560">Oxidoreductase</keyword>
<evidence type="ECO:0000256" key="1">
    <source>
        <dbReference type="ARBA" id="ARBA00007358"/>
    </source>
</evidence>
<comment type="catalytic activity">
    <reaction evidence="8">
        <text>glycerol + NAD(+) = dihydroxyacetone + NADH + H(+)</text>
        <dbReference type="Rhea" id="RHEA:13769"/>
        <dbReference type="ChEBI" id="CHEBI:15378"/>
        <dbReference type="ChEBI" id="CHEBI:16016"/>
        <dbReference type="ChEBI" id="CHEBI:17754"/>
        <dbReference type="ChEBI" id="CHEBI:57540"/>
        <dbReference type="ChEBI" id="CHEBI:57945"/>
        <dbReference type="EC" id="1.1.1.6"/>
    </reaction>
</comment>
<dbReference type="EC" id="1.1.1.6" evidence="6"/>
<name>E1QF33_DESB2</name>
<sequence>MKRVLIAPGRYIQGPGVIDEIGRLLGGRYKNAFLIGGRRTLALVGEAVSGQLERNGAACRAELFGGEACQDEIDRLSAAARAAGADLIIAAGGGKAIDSGKTVAAGLDLPMAVLPTIAATDAPCSSVAVVYSPQGVFEKVNFLGRNPDYVIVDSQIIAQSPVEYLVAGMGDALATYWEADTCRRSQSRNAITGGWPPTRSALALARLCYDTLLEHGRGALAAARRGVVSQDLEAIIEANVLLSGLGFESGGLATAHAVHNGLTVLPAAHGRMHGCKVAFGLIVQLVLEGRPRRDVEQVLAFCAEVGLPASLAALGLAEASRDDIRRVAEATVQAGETVHNTWFKVEAAMVEAAIWAADALSAA</sequence>
<evidence type="ECO:0000256" key="4">
    <source>
        <dbReference type="ARBA" id="ARBA00023027"/>
    </source>
</evidence>
<feature type="binding site" evidence="11">
    <location>
        <position position="131"/>
    </location>
    <ligand>
        <name>NAD(+)</name>
        <dbReference type="ChEBI" id="CHEBI:57540"/>
    </ligand>
</feature>
<dbReference type="PIRSF" id="PIRSF000112">
    <property type="entry name" value="Glycerol_dehydrogenase"/>
    <property type="match status" value="1"/>
</dbReference>
<dbReference type="PROSITE" id="PS00913">
    <property type="entry name" value="ADH_IRON_1"/>
    <property type="match status" value="1"/>
</dbReference>
<dbReference type="STRING" id="644282.Deba_0798"/>
<dbReference type="SUPFAM" id="SSF56796">
    <property type="entry name" value="Dehydroquinate synthase-like"/>
    <property type="match status" value="1"/>
</dbReference>
<keyword evidence="14" id="KW-1185">Reference proteome</keyword>
<accession>E1QF33</accession>
<dbReference type="KEGG" id="dbr:Deba_0798"/>
<dbReference type="NCBIfam" id="NF006941">
    <property type="entry name" value="PRK09423.1"/>
    <property type="match status" value="1"/>
</dbReference>
<dbReference type="CDD" id="cd08170">
    <property type="entry name" value="GlyDH"/>
    <property type="match status" value="1"/>
</dbReference>
<evidence type="ECO:0000256" key="8">
    <source>
        <dbReference type="ARBA" id="ARBA00049006"/>
    </source>
</evidence>
<feature type="binding site" evidence="9">
    <location>
        <position position="273"/>
    </location>
    <ligand>
        <name>glycerol</name>
        <dbReference type="ChEBI" id="CHEBI:17754"/>
    </ligand>
</feature>
<comment type="pathway">
    <text evidence="5">Polyol metabolism; glycerol fermentation; glycerone phosphate from glycerol (oxidative route): step 1/2.</text>
</comment>
<feature type="domain" description="Alcohol dehydrogenase iron-type/glycerol dehydrogenase GldA" evidence="12">
    <location>
        <begin position="8"/>
        <end position="153"/>
    </location>
</feature>
<dbReference type="PANTHER" id="PTHR43616:SF5">
    <property type="entry name" value="GLYCEROL DEHYDROGENASE 1"/>
    <property type="match status" value="1"/>
</dbReference>
<comment type="similarity">
    <text evidence="1">Belongs to the iron-containing alcohol dehydrogenase family.</text>
</comment>
<evidence type="ECO:0000256" key="6">
    <source>
        <dbReference type="ARBA" id="ARBA00039147"/>
    </source>
</evidence>
<evidence type="ECO:0000256" key="2">
    <source>
        <dbReference type="ARBA" id="ARBA00022723"/>
    </source>
</evidence>
<reference evidence="13 14" key="1">
    <citation type="journal article" date="2010" name="Stand. Genomic Sci.">
        <title>Complete genome sequence of Desulfarculus baarsii type strain (2st14).</title>
        <authorList>
            <person name="Sun H."/>
            <person name="Spring S."/>
            <person name="Lapidus A."/>
            <person name="Davenport K."/>
            <person name="Del Rio T.G."/>
            <person name="Tice H."/>
            <person name="Nolan M."/>
            <person name="Copeland A."/>
            <person name="Cheng J.F."/>
            <person name="Lucas S."/>
            <person name="Tapia R."/>
            <person name="Goodwin L."/>
            <person name="Pitluck S."/>
            <person name="Ivanova N."/>
            <person name="Pagani I."/>
            <person name="Mavromatis K."/>
            <person name="Ovchinnikova G."/>
            <person name="Pati A."/>
            <person name="Chen A."/>
            <person name="Palaniappan K."/>
            <person name="Hauser L."/>
            <person name="Chang Y.J."/>
            <person name="Jeffries C.D."/>
            <person name="Detter J.C."/>
            <person name="Han C."/>
            <person name="Rohde M."/>
            <person name="Brambilla E."/>
            <person name="Goker M."/>
            <person name="Woyke T."/>
            <person name="Bristow J."/>
            <person name="Eisen J.A."/>
            <person name="Markowitz V."/>
            <person name="Hugenholtz P."/>
            <person name="Kyrpides N.C."/>
            <person name="Klenk H.P."/>
            <person name="Land M."/>
        </authorList>
    </citation>
    <scope>NUCLEOTIDE SEQUENCE [LARGE SCALE GENOMIC DNA]</scope>
    <source>
        <strain evidence="14">ATCC 33931 / DSM 2075 / LMG 7858 / VKM B-1802 / 2st14</strain>
    </source>
</reference>
<dbReference type="HOGENOM" id="CLU_044754_1_0_7"/>
<evidence type="ECO:0000256" key="3">
    <source>
        <dbReference type="ARBA" id="ARBA00023002"/>
    </source>
</evidence>
<gene>
    <name evidence="13" type="ordered locus">Deba_0798</name>
</gene>
<dbReference type="InterPro" id="IPR001670">
    <property type="entry name" value="ADH_Fe/GldA"/>
</dbReference>
<proteinExistence type="inferred from homology"/>
<keyword evidence="2 9" id="KW-0479">Metal-binding</keyword>
<evidence type="ECO:0000256" key="11">
    <source>
        <dbReference type="PIRSR" id="PIRSR000112-3"/>
    </source>
</evidence>
<feature type="binding site" evidence="10">
    <location>
        <position position="121"/>
    </location>
    <ligand>
        <name>glycerol</name>
        <dbReference type="ChEBI" id="CHEBI:17754"/>
    </ligand>
</feature>
<dbReference type="Gene3D" id="1.20.1090.10">
    <property type="entry name" value="Dehydroquinate synthase-like - alpha domain"/>
    <property type="match status" value="1"/>
</dbReference>
<feature type="binding site" evidence="11">
    <location>
        <begin position="94"/>
        <end position="98"/>
    </location>
    <ligand>
        <name>NAD(+)</name>
        <dbReference type="ChEBI" id="CHEBI:57540"/>
    </ligand>
</feature>
<dbReference type="PANTHER" id="PTHR43616">
    <property type="entry name" value="GLYCEROL DEHYDROGENASE"/>
    <property type="match status" value="1"/>
</dbReference>
<dbReference type="EMBL" id="CP002085">
    <property type="protein sequence ID" value="ADK84169.1"/>
    <property type="molecule type" value="Genomic_DNA"/>
</dbReference>
<evidence type="ECO:0000256" key="7">
    <source>
        <dbReference type="ARBA" id="ARBA00040132"/>
    </source>
</evidence>
<evidence type="ECO:0000256" key="9">
    <source>
        <dbReference type="PIRSR" id="PIRSR000112-1"/>
    </source>
</evidence>
<dbReference type="InterPro" id="IPR018211">
    <property type="entry name" value="ADH_Fe_CS"/>
</dbReference>
<feature type="binding site" evidence="11">
    <location>
        <position position="125"/>
    </location>
    <ligand>
        <name>NAD(+)</name>
        <dbReference type="ChEBI" id="CHEBI:57540"/>
    </ligand>
</feature>
<evidence type="ECO:0000313" key="14">
    <source>
        <dbReference type="Proteomes" id="UP000009047"/>
    </source>
</evidence>
<dbReference type="Proteomes" id="UP000009047">
    <property type="component" value="Chromosome"/>
</dbReference>
<comment type="cofactor">
    <cofactor evidence="9">
        <name>Zn(2+)</name>
        <dbReference type="ChEBI" id="CHEBI:29105"/>
    </cofactor>
    <text evidence="9">Binds 1 zinc ion per subunit.</text>
</comment>
<dbReference type="Pfam" id="PF00465">
    <property type="entry name" value="Fe-ADH"/>
    <property type="match status" value="1"/>
</dbReference>
<feature type="binding site" evidence="9">
    <location>
        <position position="171"/>
    </location>
    <ligand>
        <name>glycerol</name>
        <dbReference type="ChEBI" id="CHEBI:17754"/>
    </ligand>
</feature>
<evidence type="ECO:0000259" key="12">
    <source>
        <dbReference type="Pfam" id="PF00465"/>
    </source>
</evidence>